<gene>
    <name evidence="2" type="ORF">RFULGI_LOCUS17719</name>
</gene>
<reference evidence="2" key="1">
    <citation type="submission" date="2021-06" db="EMBL/GenBank/DDBJ databases">
        <authorList>
            <person name="Kallberg Y."/>
            <person name="Tangrot J."/>
            <person name="Rosling A."/>
        </authorList>
    </citation>
    <scope>NUCLEOTIDE SEQUENCE</scope>
    <source>
        <strain evidence="2">IN212</strain>
    </source>
</reference>
<dbReference type="EMBL" id="CAJVPZ010071827">
    <property type="protein sequence ID" value="CAG8800995.1"/>
    <property type="molecule type" value="Genomic_DNA"/>
</dbReference>
<feature type="non-terminal residue" evidence="2">
    <location>
        <position position="1"/>
    </location>
</feature>
<dbReference type="OrthoDB" id="2363878at2759"/>
<evidence type="ECO:0000256" key="1">
    <source>
        <dbReference type="SAM" id="MobiDB-lite"/>
    </source>
</evidence>
<evidence type="ECO:0000313" key="2">
    <source>
        <dbReference type="EMBL" id="CAG8800995.1"/>
    </source>
</evidence>
<keyword evidence="3" id="KW-1185">Reference proteome</keyword>
<sequence length="61" mass="6381">PLAPQNANIPVNASFDNLTAEQKYELLTKGAAGPFTSSAGAQDAENQTVQSSDDIISGLRF</sequence>
<accession>A0A9N9PBF3</accession>
<comment type="caution">
    <text evidence="2">The sequence shown here is derived from an EMBL/GenBank/DDBJ whole genome shotgun (WGS) entry which is preliminary data.</text>
</comment>
<dbReference type="AlphaFoldDB" id="A0A9N9PBF3"/>
<feature type="non-terminal residue" evidence="2">
    <location>
        <position position="61"/>
    </location>
</feature>
<feature type="compositionally biased region" description="Polar residues" evidence="1">
    <location>
        <begin position="35"/>
        <end position="54"/>
    </location>
</feature>
<proteinExistence type="predicted"/>
<protein>
    <submittedName>
        <fullName evidence="2">5649_t:CDS:1</fullName>
    </submittedName>
</protein>
<organism evidence="2 3">
    <name type="scientific">Racocetra fulgida</name>
    <dbReference type="NCBI Taxonomy" id="60492"/>
    <lineage>
        <taxon>Eukaryota</taxon>
        <taxon>Fungi</taxon>
        <taxon>Fungi incertae sedis</taxon>
        <taxon>Mucoromycota</taxon>
        <taxon>Glomeromycotina</taxon>
        <taxon>Glomeromycetes</taxon>
        <taxon>Diversisporales</taxon>
        <taxon>Gigasporaceae</taxon>
        <taxon>Racocetra</taxon>
    </lineage>
</organism>
<evidence type="ECO:0000313" key="3">
    <source>
        <dbReference type="Proteomes" id="UP000789396"/>
    </source>
</evidence>
<name>A0A9N9PBF3_9GLOM</name>
<dbReference type="Proteomes" id="UP000789396">
    <property type="component" value="Unassembled WGS sequence"/>
</dbReference>
<feature type="region of interest" description="Disordered" evidence="1">
    <location>
        <begin position="35"/>
        <end position="61"/>
    </location>
</feature>